<organism evidence="9 10">
    <name type="scientific">Paenibacillus larvae subsp. pulvifaciens</name>
    <dbReference type="NCBI Taxonomy" id="1477"/>
    <lineage>
        <taxon>Bacteria</taxon>
        <taxon>Bacillati</taxon>
        <taxon>Bacillota</taxon>
        <taxon>Bacilli</taxon>
        <taxon>Bacillales</taxon>
        <taxon>Paenibacillaceae</taxon>
        <taxon>Paenibacillus</taxon>
    </lineage>
</organism>
<dbReference type="SUPFAM" id="SSF47413">
    <property type="entry name" value="lambda repressor-like DNA-binding domains"/>
    <property type="match status" value="1"/>
</dbReference>
<dbReference type="PROSITE" id="PS50943">
    <property type="entry name" value="HTH_CROC1"/>
    <property type="match status" value="1"/>
</dbReference>
<feature type="domain" description="HTH cro/C1-type" evidence="8">
    <location>
        <begin position="6"/>
        <end position="60"/>
    </location>
</feature>
<comment type="similarity">
    <text evidence="1 7">Belongs to the peptidase S24 family.</text>
</comment>
<evidence type="ECO:0000256" key="2">
    <source>
        <dbReference type="ARBA" id="ARBA00022763"/>
    </source>
</evidence>
<keyword evidence="5" id="KW-0234">DNA repair</keyword>
<dbReference type="GO" id="GO:0016787">
    <property type="term" value="F:hydrolase activity"/>
    <property type="evidence" value="ECO:0007669"/>
    <property type="project" value="UniProtKB-KW"/>
</dbReference>
<dbReference type="Gene3D" id="2.10.109.10">
    <property type="entry name" value="Umud Fragment, subunit A"/>
    <property type="match status" value="1"/>
</dbReference>
<dbReference type="InterPro" id="IPR001387">
    <property type="entry name" value="Cro/C1-type_HTH"/>
</dbReference>
<keyword evidence="6" id="KW-0742">SOS response</keyword>
<dbReference type="SMART" id="SM00530">
    <property type="entry name" value="HTH_XRE"/>
    <property type="match status" value="1"/>
</dbReference>
<dbReference type="PANTHER" id="PTHR33516">
    <property type="entry name" value="LEXA REPRESSOR"/>
    <property type="match status" value="1"/>
</dbReference>
<dbReference type="AlphaFoldDB" id="A0A1V0UUR6"/>
<dbReference type="SUPFAM" id="SSF51306">
    <property type="entry name" value="LexA/Signal peptidase"/>
    <property type="match status" value="1"/>
</dbReference>
<dbReference type="GO" id="GO:0003677">
    <property type="term" value="F:DNA binding"/>
    <property type="evidence" value="ECO:0007669"/>
    <property type="project" value="InterPro"/>
</dbReference>
<name>A0A1V0UUR6_9BACL</name>
<dbReference type="PRINTS" id="PR00726">
    <property type="entry name" value="LEXASERPTASE"/>
</dbReference>
<dbReference type="Pfam" id="PF01381">
    <property type="entry name" value="HTH_3"/>
    <property type="match status" value="1"/>
</dbReference>
<dbReference type="GO" id="GO:0006355">
    <property type="term" value="P:regulation of DNA-templated transcription"/>
    <property type="evidence" value="ECO:0007669"/>
    <property type="project" value="InterPro"/>
</dbReference>
<dbReference type="InterPro" id="IPR015927">
    <property type="entry name" value="Peptidase_S24_S26A/B/C"/>
</dbReference>
<keyword evidence="3 7" id="KW-0378">Hydrolase</keyword>
<dbReference type="InterPro" id="IPR036286">
    <property type="entry name" value="LexA/Signal_pep-like_sf"/>
</dbReference>
<dbReference type="InterPro" id="IPR006197">
    <property type="entry name" value="Peptidase_S24_LexA"/>
</dbReference>
<dbReference type="GO" id="GO:0006281">
    <property type="term" value="P:DNA repair"/>
    <property type="evidence" value="ECO:0007669"/>
    <property type="project" value="UniProtKB-KW"/>
</dbReference>
<evidence type="ECO:0000256" key="6">
    <source>
        <dbReference type="ARBA" id="ARBA00023236"/>
    </source>
</evidence>
<evidence type="ECO:0000259" key="8">
    <source>
        <dbReference type="PROSITE" id="PS50943"/>
    </source>
</evidence>
<reference evidence="9 10" key="1">
    <citation type="submission" date="2017-03" db="EMBL/GenBank/DDBJ databases">
        <title>Paenibacillus larvae genome sequencing.</title>
        <authorList>
            <person name="Dingman D.W."/>
        </authorList>
    </citation>
    <scope>NUCLEOTIDE SEQUENCE [LARGE SCALE GENOMIC DNA]</scope>
    <source>
        <strain evidence="9 10">SAG 10367</strain>
    </source>
</reference>
<dbReference type="CDD" id="cd00093">
    <property type="entry name" value="HTH_XRE"/>
    <property type="match status" value="1"/>
</dbReference>
<dbReference type="Pfam" id="PF00717">
    <property type="entry name" value="Peptidase_S24"/>
    <property type="match status" value="1"/>
</dbReference>
<evidence type="ECO:0000256" key="3">
    <source>
        <dbReference type="ARBA" id="ARBA00022801"/>
    </source>
</evidence>
<dbReference type="Proteomes" id="UP000192727">
    <property type="component" value="Chromosome"/>
</dbReference>
<evidence type="ECO:0000256" key="4">
    <source>
        <dbReference type="ARBA" id="ARBA00022813"/>
    </source>
</evidence>
<evidence type="ECO:0000256" key="5">
    <source>
        <dbReference type="ARBA" id="ARBA00023204"/>
    </source>
</evidence>
<accession>A0A1V0UUR6</accession>
<keyword evidence="2" id="KW-0227">DNA damage</keyword>
<dbReference type="PANTHER" id="PTHR33516:SF2">
    <property type="entry name" value="LEXA REPRESSOR-RELATED"/>
    <property type="match status" value="1"/>
</dbReference>
<gene>
    <name evidence="9" type="ORF">B7C51_15615</name>
</gene>
<evidence type="ECO:0000313" key="10">
    <source>
        <dbReference type="Proteomes" id="UP000192727"/>
    </source>
</evidence>
<dbReference type="InterPro" id="IPR010982">
    <property type="entry name" value="Lambda_DNA-bd_dom_sf"/>
</dbReference>
<dbReference type="GO" id="GO:0009432">
    <property type="term" value="P:SOS response"/>
    <property type="evidence" value="ECO:0007669"/>
    <property type="project" value="UniProtKB-KW"/>
</dbReference>
<evidence type="ECO:0000256" key="1">
    <source>
        <dbReference type="ARBA" id="ARBA00007484"/>
    </source>
</evidence>
<dbReference type="RefSeq" id="WP_083040710.1">
    <property type="nucleotide sequence ID" value="NZ_CP020557.1"/>
</dbReference>
<dbReference type="CDD" id="cd06529">
    <property type="entry name" value="S24_LexA-like"/>
    <property type="match status" value="1"/>
</dbReference>
<keyword evidence="4 7" id="KW-0068">Autocatalytic cleavage</keyword>
<dbReference type="Gene3D" id="1.10.260.40">
    <property type="entry name" value="lambda repressor-like DNA-binding domains"/>
    <property type="match status" value="1"/>
</dbReference>
<evidence type="ECO:0000256" key="7">
    <source>
        <dbReference type="RuleBase" id="RU003991"/>
    </source>
</evidence>
<dbReference type="InterPro" id="IPR050077">
    <property type="entry name" value="LexA_repressor"/>
</dbReference>
<dbReference type="InterPro" id="IPR039418">
    <property type="entry name" value="LexA-like"/>
</dbReference>
<proteinExistence type="inferred from homology"/>
<protein>
    <submittedName>
        <fullName evidence="9">LexA family transcriptional repressor</fullName>
    </submittedName>
</protein>
<evidence type="ECO:0000313" key="9">
    <source>
        <dbReference type="EMBL" id="ARF68917.1"/>
    </source>
</evidence>
<dbReference type="EMBL" id="CP020557">
    <property type="protein sequence ID" value="ARF68917.1"/>
    <property type="molecule type" value="Genomic_DNA"/>
</dbReference>
<sequence>MFGKKLKELRKLEGWTQEEVAKKLGVTKQTYSHYENETRKPSLEMIKELANVYRVNIDDIFSEDGKKEDIIFLPVVGQICCGNGVLAYENIESYESVPREWVKGAEHFFLRAKGDSMNGARIYDNDLILIRKQPTVENGEIAAILVEEEAVLKRVYKNGEQLVLQSENPKYPPIFAPPVEVCIIGKLVMNIVKYD</sequence>